<dbReference type="OrthoDB" id="4405813at2"/>
<dbReference type="STRING" id="35755.UL82_09580"/>
<gene>
    <name evidence="1" type="ORF">UL82_09580</name>
</gene>
<evidence type="ECO:0008006" key="3">
    <source>
        <dbReference type="Google" id="ProtNLM"/>
    </source>
</evidence>
<evidence type="ECO:0000313" key="1">
    <source>
        <dbReference type="EMBL" id="AKE42054.1"/>
    </source>
</evidence>
<protein>
    <recommendedName>
        <fullName evidence="3">Pyridine nucleotide-disulfide oxidoreductase</fullName>
    </recommendedName>
</protein>
<dbReference type="AlphaFoldDB" id="A0A0F6TDX7"/>
<dbReference type="RefSeq" id="WP_046440624.1">
    <property type="nucleotide sequence ID" value="NZ_CP011312.1"/>
</dbReference>
<dbReference type="KEGG" id="cku:UL82_09580"/>
<organism evidence="1 2">
    <name type="scientific">Corynebacterium kutscheri</name>
    <dbReference type="NCBI Taxonomy" id="35755"/>
    <lineage>
        <taxon>Bacteria</taxon>
        <taxon>Bacillati</taxon>
        <taxon>Actinomycetota</taxon>
        <taxon>Actinomycetes</taxon>
        <taxon>Mycobacteriales</taxon>
        <taxon>Corynebacteriaceae</taxon>
        <taxon>Corynebacterium</taxon>
    </lineage>
</organism>
<dbReference type="Gene3D" id="3.40.50.720">
    <property type="entry name" value="NAD(P)-binding Rossmann-like Domain"/>
    <property type="match status" value="1"/>
</dbReference>
<dbReference type="HOGENOM" id="CLU_131986_0_0_11"/>
<keyword evidence="2" id="KW-1185">Reference proteome</keyword>
<accession>A0A0F6TDX7</accession>
<evidence type="ECO:0000313" key="2">
    <source>
        <dbReference type="Proteomes" id="UP000033457"/>
    </source>
</evidence>
<reference evidence="1 2" key="1">
    <citation type="journal article" date="2015" name="Genome Announc.">
        <title>Complete Genome Sequence of Corynebacterium kutscheri DSM 20755, a Corynebacterial Type Strain with Remarkably Low G+C Content of Chromosomal DNA.</title>
        <authorList>
            <person name="Ruckert C."/>
            <person name="Albersmeier A."/>
            <person name="Winkler A."/>
            <person name="Tauch A."/>
        </authorList>
    </citation>
    <scope>NUCLEOTIDE SEQUENCE [LARGE SCALE GENOMIC DNA]</scope>
    <source>
        <strain evidence="1 2">DSM 20755</strain>
    </source>
</reference>
<sequence>MSQSRRIAIIGAGAAGLYTADLITRCGMFDLLDLFDESPAPASIATYSRTAIHPLKNTPTRLRVIGNVPFEFIDSSTTASINLATWLEKHYDAVIIADYTTELAAHQALQSAFNNSALNTSTTQNTNAESVEKLKSMGIPVTVWHNLVHLPTGRTLAQWQQTIIQARGIPVCF</sequence>
<dbReference type="PRINTS" id="PR00419">
    <property type="entry name" value="ADXRDTASE"/>
</dbReference>
<dbReference type="Proteomes" id="UP000033457">
    <property type="component" value="Chromosome"/>
</dbReference>
<dbReference type="SUPFAM" id="SSF51905">
    <property type="entry name" value="FAD/NAD(P)-binding domain"/>
    <property type="match status" value="1"/>
</dbReference>
<dbReference type="EMBL" id="CP011312">
    <property type="protein sequence ID" value="AKE42054.1"/>
    <property type="molecule type" value="Genomic_DNA"/>
</dbReference>
<proteinExistence type="predicted"/>
<name>A0A0F6TDX7_9CORY</name>
<dbReference type="InterPro" id="IPR036188">
    <property type="entry name" value="FAD/NAD-bd_sf"/>
</dbReference>